<evidence type="ECO:0000256" key="1">
    <source>
        <dbReference type="SAM" id="MobiDB-lite"/>
    </source>
</evidence>
<dbReference type="KEGG" id="ani:ANIA_07689"/>
<feature type="compositionally biased region" description="Basic and acidic residues" evidence="1">
    <location>
        <begin position="143"/>
        <end position="160"/>
    </location>
</feature>
<dbReference type="RefSeq" id="XP_680958.1">
    <property type="nucleotide sequence ID" value="XM_675866.1"/>
</dbReference>
<sequence length="514" mass="58669">MVCPPGIVGFESPDGTSDLPKESPVHQLFDIPASLAGHTDGRIHLRPLCGTSGPKGRGPFALQYLVDVNGYSMFPKVYRHPIWHSFSTSDDPANRYFTIHPKKPSTDFEPAAQTKLFDFFRQLAADAQEREAGKLEVPSSDSRISHDKSDLGAAVREEKVRPRRHEGQPQNSYGMESLAPRPEPRFGIDVKEDNLSLGLDNIERLANTSLDNNEILSGELAVPYPRESTHTSKERKRTKGKVRDSPSFSRKAEMTIEPKSTPVGFARGLTEKQGKRKLALPTMIPSSFVRKANRQSREASHGSFEFVPKDQVMPNPAGEAPSTRQLPDEATPRKVLLSDTRFWQQTGLRLAGEQRVSTKSWRLATERLLPTEWKLYRAWKRQIYNPTHGINSAVSPSPSGDNQIKIHLPPFNWDEYVIPVKRTSRSIRRHNNRAAAMNVVFQHNEAVPENASWLWRHMPHLKPLIRVMIKVMELEKQIRRDLRNRQTWHPMPSEVVPIRRGRKRKNFSRRTLRR</sequence>
<keyword evidence="3" id="KW-1185">Reference proteome</keyword>
<dbReference type="InParanoid" id="Q5AVJ1"/>
<organism evidence="2 3">
    <name type="scientific">Emericella nidulans (strain FGSC A4 / ATCC 38163 / CBS 112.46 / NRRL 194 / M139)</name>
    <name type="common">Aspergillus nidulans</name>
    <dbReference type="NCBI Taxonomy" id="227321"/>
    <lineage>
        <taxon>Eukaryota</taxon>
        <taxon>Fungi</taxon>
        <taxon>Dikarya</taxon>
        <taxon>Ascomycota</taxon>
        <taxon>Pezizomycotina</taxon>
        <taxon>Eurotiomycetes</taxon>
        <taxon>Eurotiomycetidae</taxon>
        <taxon>Eurotiales</taxon>
        <taxon>Aspergillaceae</taxon>
        <taxon>Aspergillus</taxon>
        <taxon>Aspergillus subgen. Nidulantes</taxon>
    </lineage>
</organism>
<feature type="region of interest" description="Disordered" evidence="1">
    <location>
        <begin position="308"/>
        <end position="329"/>
    </location>
</feature>
<dbReference type="HOGENOM" id="CLU_529989_0_0_1"/>
<accession>Q5AVJ1</accession>
<dbReference type="EMBL" id="BN001304">
    <property type="protein sequence ID" value="CBF79909.1"/>
    <property type="molecule type" value="Genomic_DNA"/>
</dbReference>
<dbReference type="Proteomes" id="UP000000560">
    <property type="component" value="Chromosome IV"/>
</dbReference>
<protein>
    <submittedName>
        <fullName evidence="2">Uncharacterized protein</fullName>
    </submittedName>
</protein>
<gene>
    <name evidence="2" type="ORF">ANIA_07689</name>
</gene>
<reference evidence="3" key="1">
    <citation type="journal article" date="2005" name="Nature">
        <title>Sequencing of Aspergillus nidulans and comparative analysis with A. fumigatus and A. oryzae.</title>
        <authorList>
            <person name="Galagan J.E."/>
            <person name="Calvo S.E."/>
            <person name="Cuomo C."/>
            <person name="Ma L.J."/>
            <person name="Wortman J.R."/>
            <person name="Batzoglou S."/>
            <person name="Lee S.I."/>
            <person name="Basturkmen M."/>
            <person name="Spevak C.C."/>
            <person name="Clutterbuck J."/>
            <person name="Kapitonov V."/>
            <person name="Jurka J."/>
            <person name="Scazzocchio C."/>
            <person name="Farman M."/>
            <person name="Butler J."/>
            <person name="Purcell S."/>
            <person name="Harris S."/>
            <person name="Braus G.H."/>
            <person name="Draht O."/>
            <person name="Busch S."/>
            <person name="D'Enfert C."/>
            <person name="Bouchier C."/>
            <person name="Goldman G.H."/>
            <person name="Bell-Pedersen D."/>
            <person name="Griffiths-Jones S."/>
            <person name="Doonan J.H."/>
            <person name="Yu J."/>
            <person name="Vienken K."/>
            <person name="Pain A."/>
            <person name="Freitag M."/>
            <person name="Selker E.U."/>
            <person name="Archer D.B."/>
            <person name="Penalva M.A."/>
            <person name="Oakley B.R."/>
            <person name="Momany M."/>
            <person name="Tanaka T."/>
            <person name="Kumagai T."/>
            <person name="Asai K."/>
            <person name="Machida M."/>
            <person name="Nierman W.C."/>
            <person name="Denning D.W."/>
            <person name="Caddick M."/>
            <person name="Hynes M."/>
            <person name="Paoletti M."/>
            <person name="Fischer R."/>
            <person name="Miller B."/>
            <person name="Dyer P."/>
            <person name="Sachs M.S."/>
            <person name="Osmani S.A."/>
            <person name="Birren B.W."/>
        </authorList>
    </citation>
    <scope>NUCLEOTIDE SEQUENCE [LARGE SCALE GENOMIC DNA]</scope>
    <source>
        <strain evidence="3">FGSC A4 / ATCC 38163 / CBS 112.46 / NRRL 194 / M139</strain>
    </source>
</reference>
<accession>C8VC49</accession>
<feature type="region of interest" description="Disordered" evidence="1">
    <location>
        <begin position="130"/>
        <end position="181"/>
    </location>
</feature>
<evidence type="ECO:0000313" key="3">
    <source>
        <dbReference type="Proteomes" id="UP000000560"/>
    </source>
</evidence>
<dbReference type="AlphaFoldDB" id="Q5AVJ1"/>
<feature type="region of interest" description="Disordered" evidence="1">
    <location>
        <begin position="221"/>
        <end position="265"/>
    </location>
</feature>
<name>Q5AVJ1_EMENI</name>
<reference evidence="3" key="2">
    <citation type="journal article" date="2009" name="Fungal Genet. Biol.">
        <title>The 2008 update of the Aspergillus nidulans genome annotation: a community effort.</title>
        <authorList>
            <person name="Wortman J.R."/>
            <person name="Gilsenan J.M."/>
            <person name="Joardar V."/>
            <person name="Deegan J."/>
            <person name="Clutterbuck J."/>
            <person name="Andersen M.R."/>
            <person name="Archer D."/>
            <person name="Bencina M."/>
            <person name="Braus G."/>
            <person name="Coutinho P."/>
            <person name="von Dohren H."/>
            <person name="Doonan J."/>
            <person name="Driessen A.J."/>
            <person name="Durek P."/>
            <person name="Espeso E."/>
            <person name="Fekete E."/>
            <person name="Flipphi M."/>
            <person name="Estrada C.G."/>
            <person name="Geysens S."/>
            <person name="Goldman G."/>
            <person name="de Groot P.W."/>
            <person name="Hansen K."/>
            <person name="Harris S.D."/>
            <person name="Heinekamp T."/>
            <person name="Helmstaedt K."/>
            <person name="Henrissat B."/>
            <person name="Hofmann G."/>
            <person name="Homan T."/>
            <person name="Horio T."/>
            <person name="Horiuchi H."/>
            <person name="James S."/>
            <person name="Jones M."/>
            <person name="Karaffa L."/>
            <person name="Karanyi Z."/>
            <person name="Kato M."/>
            <person name="Keller N."/>
            <person name="Kelly D.E."/>
            <person name="Kiel J.A."/>
            <person name="Kim J.M."/>
            <person name="van der Klei I.J."/>
            <person name="Klis F.M."/>
            <person name="Kovalchuk A."/>
            <person name="Krasevec N."/>
            <person name="Kubicek C.P."/>
            <person name="Liu B."/>
            <person name="Maccabe A."/>
            <person name="Meyer V."/>
            <person name="Mirabito P."/>
            <person name="Miskei M."/>
            <person name="Mos M."/>
            <person name="Mullins J."/>
            <person name="Nelson D.R."/>
            <person name="Nielsen J."/>
            <person name="Oakley B.R."/>
            <person name="Osmani S.A."/>
            <person name="Pakula T."/>
            <person name="Paszewski A."/>
            <person name="Paulsen I."/>
            <person name="Pilsyk S."/>
            <person name="Pocsi I."/>
            <person name="Punt P.J."/>
            <person name="Ram A.F."/>
            <person name="Ren Q."/>
            <person name="Robellet X."/>
            <person name="Robson G."/>
            <person name="Seiboth B."/>
            <person name="van Solingen P."/>
            <person name="Specht T."/>
            <person name="Sun J."/>
            <person name="Taheri-Talesh N."/>
            <person name="Takeshita N."/>
            <person name="Ussery D."/>
            <person name="vanKuyk P.A."/>
            <person name="Visser H."/>
            <person name="van de Vondervoort P.J."/>
            <person name="de Vries R.P."/>
            <person name="Walton J."/>
            <person name="Xiang X."/>
            <person name="Xiong Y."/>
            <person name="Zeng A.P."/>
            <person name="Brandt B.W."/>
            <person name="Cornell M.J."/>
            <person name="van den Hondel C.A."/>
            <person name="Visser J."/>
            <person name="Oliver S.G."/>
            <person name="Turner G."/>
        </authorList>
    </citation>
    <scope>GENOME REANNOTATION</scope>
    <source>
        <strain evidence="3">FGSC A4 / ATCC 38163 / CBS 112.46 / NRRL 194 / M139</strain>
    </source>
</reference>
<dbReference type="GeneID" id="2869690"/>
<dbReference type="OMA" id="ENASWLW"/>
<proteinExistence type="predicted"/>
<evidence type="ECO:0000313" key="2">
    <source>
        <dbReference type="EMBL" id="CBF79909.1"/>
    </source>
</evidence>
<dbReference type="OrthoDB" id="4812032at2759"/>